<evidence type="ECO:0000256" key="1">
    <source>
        <dbReference type="ARBA" id="ARBA00006739"/>
    </source>
</evidence>
<evidence type="ECO:0000313" key="5">
    <source>
        <dbReference type="EMBL" id="XCG52452.1"/>
    </source>
</evidence>
<protein>
    <submittedName>
        <fullName evidence="5">Glycosyltransferase</fullName>
        <ecNumber evidence="5">2.4.-.-</ecNumber>
    </submittedName>
</protein>
<dbReference type="Gene3D" id="3.90.550.10">
    <property type="entry name" value="Spore Coat Polysaccharide Biosynthesis Protein SpsA, Chain A"/>
    <property type="match status" value="1"/>
</dbReference>
<reference evidence="5" key="1">
    <citation type="submission" date="2024-06" db="EMBL/GenBank/DDBJ databases">
        <title>Mesorhizobium karijinii sp. nov., a symbiont of the iconic Swainsona formosa from arid Australia.</title>
        <authorList>
            <person name="Hill Y.J."/>
            <person name="Watkin E.L.J."/>
            <person name="O'Hara G.W."/>
            <person name="Terpolilli J."/>
            <person name="Tye M.L."/>
            <person name="Kohlmeier M.G."/>
        </authorList>
    </citation>
    <scope>NUCLEOTIDE SEQUENCE</scope>
    <source>
        <strain evidence="5">WSM2240</strain>
        <plasmid evidence="5">pMk2240A</plasmid>
    </source>
</reference>
<dbReference type="PANTHER" id="PTHR43685:SF5">
    <property type="entry name" value="GLYCOSYLTRANSFERASE EPSE-RELATED"/>
    <property type="match status" value="1"/>
</dbReference>
<feature type="domain" description="Glycosyltransferase 2-like" evidence="4">
    <location>
        <begin position="1"/>
        <end position="157"/>
    </location>
</feature>
<dbReference type="AlphaFoldDB" id="A0AAU8CZP2"/>
<evidence type="ECO:0000256" key="2">
    <source>
        <dbReference type="ARBA" id="ARBA00022676"/>
    </source>
</evidence>
<keyword evidence="2 5" id="KW-0328">Glycosyltransferase</keyword>
<organism evidence="5">
    <name type="scientific">Mesorhizobium sp. WSM2240</name>
    <dbReference type="NCBI Taxonomy" id="3228851"/>
    <lineage>
        <taxon>Bacteria</taxon>
        <taxon>Pseudomonadati</taxon>
        <taxon>Pseudomonadota</taxon>
        <taxon>Alphaproteobacteria</taxon>
        <taxon>Hyphomicrobiales</taxon>
        <taxon>Phyllobacteriaceae</taxon>
        <taxon>Mesorhizobium</taxon>
    </lineage>
</organism>
<comment type="similarity">
    <text evidence="1">Belongs to the glycosyltransferase 2 family.</text>
</comment>
<name>A0AAU8CZP2_9HYPH</name>
<dbReference type="SUPFAM" id="SSF53448">
    <property type="entry name" value="Nucleotide-diphospho-sugar transferases"/>
    <property type="match status" value="1"/>
</dbReference>
<keyword evidence="3 5" id="KW-0808">Transferase</keyword>
<dbReference type="EC" id="2.4.-.-" evidence="5"/>
<geneLocation type="plasmid" evidence="5">
    <name>pMk2240A</name>
</geneLocation>
<keyword evidence="5" id="KW-0614">Plasmid</keyword>
<dbReference type="GO" id="GO:0016757">
    <property type="term" value="F:glycosyltransferase activity"/>
    <property type="evidence" value="ECO:0007669"/>
    <property type="project" value="UniProtKB-KW"/>
</dbReference>
<evidence type="ECO:0000256" key="3">
    <source>
        <dbReference type="ARBA" id="ARBA00022679"/>
    </source>
</evidence>
<dbReference type="InterPro" id="IPR001173">
    <property type="entry name" value="Glyco_trans_2-like"/>
</dbReference>
<evidence type="ECO:0000259" key="4">
    <source>
        <dbReference type="Pfam" id="PF00535"/>
    </source>
</evidence>
<dbReference type="EMBL" id="CP159256">
    <property type="protein sequence ID" value="XCG52452.1"/>
    <property type="molecule type" value="Genomic_DNA"/>
</dbReference>
<dbReference type="PANTHER" id="PTHR43685">
    <property type="entry name" value="GLYCOSYLTRANSFERASE"/>
    <property type="match status" value="1"/>
</dbReference>
<accession>A0AAU8CZP2</accession>
<proteinExistence type="inferred from homology"/>
<dbReference type="Pfam" id="PF00535">
    <property type="entry name" value="Glycos_transf_2"/>
    <property type="match status" value="1"/>
</dbReference>
<sequence>MPTHNAALYLRDAVASVLSQDMPDFELLVLDDGSNDGSFEYLRTLADPRITISRSEKNIGLGATLTRGLDLCKTEFFVRMDADDIIEPTKFSKQIAFLHDHPEIGLVGTQFHYFGAGGARAALSPRVPLGHDAIVAGLHKRALTLVHGSLMGRTEVLRRAGGYRVRGMGEDWDMFLRASETTRLANLPDDLYRWRLHNENARLSHIMEQQRGIDFACDCATRRTAGQAEQSFDEFVATQRKQALARRLRTLADLYALAQYRIALTSISAGRPVRGYARLALAASCSPTRSVDRVRRMFARGPS</sequence>
<dbReference type="InterPro" id="IPR050834">
    <property type="entry name" value="Glycosyltransf_2"/>
</dbReference>
<gene>
    <name evidence="5" type="ORF">ABVK50_30395</name>
</gene>
<dbReference type="InterPro" id="IPR029044">
    <property type="entry name" value="Nucleotide-diphossugar_trans"/>
</dbReference>